<name>A0A7J6PMP5_PEROL</name>
<gene>
    <name evidence="1" type="ORF">FOZ60_014630</name>
</gene>
<comment type="caution">
    <text evidence="1">The sequence shown here is derived from an EMBL/GenBank/DDBJ whole genome shotgun (WGS) entry which is preliminary data.</text>
</comment>
<dbReference type="AlphaFoldDB" id="A0A7J6PMP5"/>
<proteinExistence type="predicted"/>
<sequence length="70" mass="7483">MVESPSAKALRGTVTCCRESLGTKGGSGPLLSICTGRVSLHSHVRETNPPIIVVNAMPKEQKSNNTRLHE</sequence>
<dbReference type="Proteomes" id="UP000541610">
    <property type="component" value="Unassembled WGS sequence"/>
</dbReference>
<evidence type="ECO:0000313" key="1">
    <source>
        <dbReference type="EMBL" id="KAF4696870.1"/>
    </source>
</evidence>
<reference evidence="1 2" key="1">
    <citation type="submission" date="2020-04" db="EMBL/GenBank/DDBJ databases">
        <title>Perkinsus olseni comparative genomics.</title>
        <authorList>
            <person name="Bogema D.R."/>
        </authorList>
    </citation>
    <scope>NUCLEOTIDE SEQUENCE [LARGE SCALE GENOMIC DNA]</scope>
    <source>
        <strain evidence="1">00978-12</strain>
    </source>
</reference>
<organism evidence="1 2">
    <name type="scientific">Perkinsus olseni</name>
    <name type="common">Perkinsus atlanticus</name>
    <dbReference type="NCBI Taxonomy" id="32597"/>
    <lineage>
        <taxon>Eukaryota</taxon>
        <taxon>Sar</taxon>
        <taxon>Alveolata</taxon>
        <taxon>Perkinsozoa</taxon>
        <taxon>Perkinsea</taxon>
        <taxon>Perkinsida</taxon>
        <taxon>Perkinsidae</taxon>
        <taxon>Perkinsus</taxon>
    </lineage>
</organism>
<dbReference type="EMBL" id="JABANP010000007">
    <property type="protein sequence ID" value="KAF4696870.1"/>
    <property type="molecule type" value="Genomic_DNA"/>
</dbReference>
<evidence type="ECO:0000313" key="2">
    <source>
        <dbReference type="Proteomes" id="UP000541610"/>
    </source>
</evidence>
<accession>A0A7J6PMP5</accession>
<protein>
    <submittedName>
        <fullName evidence="1">Uncharacterized protein</fullName>
    </submittedName>
</protein>